<keyword evidence="1" id="KW-0597">Phosphoprotein</keyword>
<dbReference type="GO" id="GO:0004540">
    <property type="term" value="F:RNA nuclease activity"/>
    <property type="evidence" value="ECO:0007669"/>
    <property type="project" value="InterPro"/>
</dbReference>
<dbReference type="RefSeq" id="WP_048095756.1">
    <property type="nucleotide sequence ID" value="NZ_CP006577.1"/>
</dbReference>
<evidence type="ECO:0000256" key="3">
    <source>
        <dbReference type="ARBA" id="ARBA00022722"/>
    </source>
</evidence>
<proteinExistence type="inferred from homology"/>
<protein>
    <recommendedName>
        <fullName evidence="8">DUF86 domain-containing protein</fullName>
    </recommendedName>
</protein>
<evidence type="ECO:0000256" key="1">
    <source>
        <dbReference type="ARBA" id="ARBA00022553"/>
    </source>
</evidence>
<dbReference type="InterPro" id="IPR008201">
    <property type="entry name" value="HepT-like"/>
</dbReference>
<dbReference type="SUPFAM" id="SSF81593">
    <property type="entry name" value="Nucleotidyltransferase substrate binding subunit/domain"/>
    <property type="match status" value="1"/>
</dbReference>
<dbReference type="GO" id="GO:0016787">
    <property type="term" value="F:hydrolase activity"/>
    <property type="evidence" value="ECO:0007669"/>
    <property type="project" value="UniProtKB-KW"/>
</dbReference>
<dbReference type="Pfam" id="PF01934">
    <property type="entry name" value="HepT-like"/>
    <property type="match status" value="1"/>
</dbReference>
<evidence type="ECO:0008006" key="8">
    <source>
        <dbReference type="Google" id="ProtNLM"/>
    </source>
</evidence>
<dbReference type="AlphaFoldDB" id="A0A075WF23"/>
<evidence type="ECO:0000313" key="6">
    <source>
        <dbReference type="EMBL" id="AIG98392.1"/>
    </source>
</evidence>
<organism evidence="6 7">
    <name type="scientific">Archaeoglobus fulgidus DSM 8774</name>
    <dbReference type="NCBI Taxonomy" id="1344584"/>
    <lineage>
        <taxon>Archaea</taxon>
        <taxon>Methanobacteriati</taxon>
        <taxon>Methanobacteriota</taxon>
        <taxon>Archaeoglobi</taxon>
        <taxon>Archaeoglobales</taxon>
        <taxon>Archaeoglobaceae</taxon>
        <taxon>Archaeoglobus</taxon>
    </lineage>
</organism>
<dbReference type="GO" id="GO:0110001">
    <property type="term" value="C:toxin-antitoxin complex"/>
    <property type="evidence" value="ECO:0007669"/>
    <property type="project" value="InterPro"/>
</dbReference>
<dbReference type="InterPro" id="IPR037038">
    <property type="entry name" value="HepT-like_sf"/>
</dbReference>
<gene>
    <name evidence="6" type="ORF">AFULGI_00016300</name>
</gene>
<dbReference type="PANTHER" id="PTHR33397">
    <property type="entry name" value="UPF0331 PROTEIN YUTE"/>
    <property type="match status" value="1"/>
</dbReference>
<keyword evidence="4" id="KW-0378">Hydrolase</keyword>
<comment type="similarity">
    <text evidence="5">Belongs to the HepT RNase toxin family.</text>
</comment>
<dbReference type="HOGENOM" id="CLU_142825_1_0_2"/>
<evidence type="ECO:0000256" key="4">
    <source>
        <dbReference type="ARBA" id="ARBA00022801"/>
    </source>
</evidence>
<dbReference type="InterPro" id="IPR052379">
    <property type="entry name" value="Type_VII_TA_RNase"/>
</dbReference>
<keyword evidence="3" id="KW-0540">Nuclease</keyword>
<accession>A0A075WF23</accession>
<dbReference type="Proteomes" id="UP000028501">
    <property type="component" value="Chromosome"/>
</dbReference>
<dbReference type="NCBIfam" id="NF047751">
    <property type="entry name" value="HepT_toxin"/>
    <property type="match status" value="1"/>
</dbReference>
<reference evidence="6 7" key="1">
    <citation type="submission" date="2013-07" db="EMBL/GenBank/DDBJ databases">
        <title>Genome of Archaeoglobus fulgidus.</title>
        <authorList>
            <person name="Fiebig A."/>
            <person name="Birkeland N.-K."/>
        </authorList>
    </citation>
    <scope>NUCLEOTIDE SEQUENCE [LARGE SCALE GENOMIC DNA]</scope>
    <source>
        <strain evidence="6 7">DSM 8774</strain>
    </source>
</reference>
<evidence type="ECO:0000313" key="7">
    <source>
        <dbReference type="Proteomes" id="UP000028501"/>
    </source>
</evidence>
<dbReference type="Gene3D" id="1.20.120.580">
    <property type="entry name" value="bsu32300-like"/>
    <property type="match status" value="1"/>
</dbReference>
<name>A0A075WF23_ARCFL</name>
<dbReference type="KEGG" id="afg:AFULGI_00016300"/>
<sequence length="141" mass="16899">MEFDEEKITKLSSELFNALRRLKELADLPKDEFLSNLHFIASAKYFLIVAIEAAIDMCNHVISRNRLRVPEDYADTFRVMGEVGFFDEEFVDRLVQMARFRNRLVHLYWNVDDEIVYEILQKDIQDLEEFVKRFMEGLKQR</sequence>
<evidence type="ECO:0000256" key="2">
    <source>
        <dbReference type="ARBA" id="ARBA00022649"/>
    </source>
</evidence>
<dbReference type="EMBL" id="CP006577">
    <property type="protein sequence ID" value="AIG98392.1"/>
    <property type="molecule type" value="Genomic_DNA"/>
</dbReference>
<keyword evidence="2" id="KW-1277">Toxin-antitoxin system</keyword>
<dbReference type="GeneID" id="24795131"/>
<evidence type="ECO:0000256" key="5">
    <source>
        <dbReference type="ARBA" id="ARBA00024207"/>
    </source>
</evidence>
<dbReference type="PANTHER" id="PTHR33397:SF5">
    <property type="entry name" value="RNASE YUTE-RELATED"/>
    <property type="match status" value="1"/>
</dbReference>